<reference evidence="1 2" key="1">
    <citation type="submission" date="2017-10" db="EMBL/GenBank/DDBJ databases">
        <title>Sequencing the genomes of 1000 actinobacteria strains.</title>
        <authorList>
            <person name="Klenk H.-P."/>
        </authorList>
    </citation>
    <scope>NUCLEOTIDE SEQUENCE [LARGE SCALE GENOMIC DNA]</scope>
    <source>
        <strain evidence="1 2">DSM 18966</strain>
    </source>
</reference>
<evidence type="ECO:0008006" key="3">
    <source>
        <dbReference type="Google" id="ProtNLM"/>
    </source>
</evidence>
<dbReference type="AlphaFoldDB" id="A0A2A9E6A8"/>
<accession>A0A2A9E6A8</accession>
<evidence type="ECO:0000313" key="2">
    <source>
        <dbReference type="Proteomes" id="UP000225548"/>
    </source>
</evidence>
<comment type="caution">
    <text evidence="1">The sequence shown here is derived from an EMBL/GenBank/DDBJ whole genome shotgun (WGS) entry which is preliminary data.</text>
</comment>
<dbReference type="Proteomes" id="UP000225548">
    <property type="component" value="Unassembled WGS sequence"/>
</dbReference>
<evidence type="ECO:0000313" key="1">
    <source>
        <dbReference type="EMBL" id="PFG34374.1"/>
    </source>
</evidence>
<protein>
    <recommendedName>
        <fullName evidence="3">GGDEF domain-containing protein</fullName>
    </recommendedName>
</protein>
<sequence>MEILVQGAVPPTGALREQWREASLQTAWLHEDDWYHPAVDAVVEALADGTPTLRACERLGLARASSGCGIGETIDDLMCLLGSASASDVGAALRALCSGWADGQVPPPSVDGCTDPETGLRTADYLVARVAELYGSTGDLPADPGTSHALIVVDVSLDRVSPWERMARSASMGRTLVDAFGPSHPMAPLGGGVFVVLVERDGTVLTTLDEVRLLIEQDSADLGVSTIVRRPPRLWIEHLPSTSRAAVHLLQRLAR</sequence>
<dbReference type="RefSeq" id="WP_098455418.1">
    <property type="nucleotide sequence ID" value="NZ_PDJG01000001.1"/>
</dbReference>
<gene>
    <name evidence="1" type="ORF">ATL42_2284</name>
</gene>
<organism evidence="1 2">
    <name type="scientific">Sanguibacter antarcticus</name>
    <dbReference type="NCBI Taxonomy" id="372484"/>
    <lineage>
        <taxon>Bacteria</taxon>
        <taxon>Bacillati</taxon>
        <taxon>Actinomycetota</taxon>
        <taxon>Actinomycetes</taxon>
        <taxon>Micrococcales</taxon>
        <taxon>Sanguibacteraceae</taxon>
        <taxon>Sanguibacter</taxon>
    </lineage>
</organism>
<dbReference type="OrthoDB" id="4936366at2"/>
<proteinExistence type="predicted"/>
<dbReference type="EMBL" id="PDJG01000001">
    <property type="protein sequence ID" value="PFG34374.1"/>
    <property type="molecule type" value="Genomic_DNA"/>
</dbReference>
<keyword evidence="2" id="KW-1185">Reference proteome</keyword>
<name>A0A2A9E6A8_9MICO</name>